<organism evidence="1 3">
    <name type="scientific">Acinetobacter baumannii</name>
    <dbReference type="NCBI Taxonomy" id="470"/>
    <lineage>
        <taxon>Bacteria</taxon>
        <taxon>Pseudomonadati</taxon>
        <taxon>Pseudomonadota</taxon>
        <taxon>Gammaproteobacteria</taxon>
        <taxon>Moraxellales</taxon>
        <taxon>Moraxellaceae</taxon>
        <taxon>Acinetobacter</taxon>
        <taxon>Acinetobacter calcoaceticus/baumannii complex</taxon>
    </lineage>
</organism>
<dbReference type="Proteomes" id="UP000066661">
    <property type="component" value="Chromosome I"/>
</dbReference>
<gene>
    <name evidence="1" type="ORF">ABR2091_2413</name>
    <name evidence="2" type="ORF">LV35_03921</name>
</gene>
<proteinExistence type="predicted"/>
<accession>A0A154DVE1</accession>
<evidence type="ECO:0000313" key="1">
    <source>
        <dbReference type="EMBL" id="CUW35815.1"/>
    </source>
</evidence>
<dbReference type="AlphaFoldDB" id="A0A154DVE1"/>
<reference evidence="2 4" key="2">
    <citation type="submission" date="2016-01" db="EMBL/GenBank/DDBJ databases">
        <title>Draft sequences of Acinetobacter baumannii isolates from wounded military personnel.</title>
        <authorList>
            <person name="Arivett B.A."/>
            <person name="Fiester S.E."/>
            <person name="Ream D.C."/>
            <person name="Actis L.A."/>
        </authorList>
    </citation>
    <scope>NUCLEOTIDE SEQUENCE [LARGE SCALE GENOMIC DNA]</scope>
    <source>
        <strain evidence="2 4">AB2828</strain>
    </source>
</reference>
<reference evidence="1 3" key="1">
    <citation type="submission" date="2015-12" db="EMBL/GenBank/DDBJ databases">
        <authorList>
            <person name="Wibberg D."/>
        </authorList>
    </citation>
    <scope>NUCLEOTIDE SEQUENCE [LARGE SCALE GENOMIC DNA]</scope>
    <source>
        <strain evidence="1">R2091</strain>
    </source>
</reference>
<sequence>MTNSFLDHLIVLLGKSNKDKILIDFFVSNNFIKSLPSYQREKILIVR</sequence>
<name>A0A154DVE1_ACIBA</name>
<evidence type="ECO:0000313" key="3">
    <source>
        <dbReference type="Proteomes" id="UP000066661"/>
    </source>
</evidence>
<dbReference type="EMBL" id="LN997846">
    <property type="protein sequence ID" value="CUW35815.1"/>
    <property type="molecule type" value="Genomic_DNA"/>
</dbReference>
<evidence type="ECO:0000313" key="4">
    <source>
        <dbReference type="Proteomes" id="UP000076296"/>
    </source>
</evidence>
<protein>
    <submittedName>
        <fullName evidence="1">Uncharacterized protein</fullName>
    </submittedName>
</protein>
<dbReference type="Proteomes" id="UP000076296">
    <property type="component" value="Unassembled WGS sequence"/>
</dbReference>
<dbReference type="EMBL" id="LRDT01000061">
    <property type="protein sequence ID" value="KZA10759.1"/>
    <property type="molecule type" value="Genomic_DNA"/>
</dbReference>
<evidence type="ECO:0000313" key="2">
    <source>
        <dbReference type="EMBL" id="KZA10759.1"/>
    </source>
</evidence>